<dbReference type="STRING" id="762845.BCR26_13260"/>
<keyword evidence="2" id="KW-1185">Reference proteome</keyword>
<evidence type="ECO:0000313" key="2">
    <source>
        <dbReference type="Proteomes" id="UP000095256"/>
    </source>
</evidence>
<proteinExistence type="predicted"/>
<evidence type="ECO:0000313" key="1">
    <source>
        <dbReference type="EMBL" id="OEH82534.1"/>
    </source>
</evidence>
<comment type="caution">
    <text evidence="1">The sequence shown here is derived from an EMBL/GenBank/DDBJ whole genome shotgun (WGS) entry which is preliminary data.</text>
</comment>
<dbReference type="SUPFAM" id="SSF53474">
    <property type="entry name" value="alpha/beta-Hydrolases"/>
    <property type="match status" value="1"/>
</dbReference>
<evidence type="ECO:0008006" key="3">
    <source>
        <dbReference type="Google" id="ProtNLM"/>
    </source>
</evidence>
<sequence length="418" mass="46209">MSNYSEMEHLEIAKQEYKNLKLGQEILVNNDTVSIGYVSGVIDNESTGEQSFIITDIPLPSNPSPAQKNAVSEVTVLYRGSTAPYGGDDWMNDWFMNDLPAAANVLNPKFTIQAAPPQLESASKTLNTAMKDYPYAMFNVYGHSLGSMNGQYALVNALDPDRIRGGYVYNGPNIYLFLTDKQKKTANTLQDRIFNYIDRKDLIGVVGNTSNNQTVGQLISIKSAFYSPLDQHMFAGYQFNHKGEILTSSKKMAEKAAKIIEAQIKGELLALGLLRKKLKASGGKLSANEAIYLEDSEALLAVQSGGRVVKENMDELIKIYRDIMKALEENWEEGLQRVLKFVSRLSYEEVMAEFAKTGTTKEKCVDIPCAKLEEKIAKAKQQGDAFDQLSQEIVAGIEKLKVADQQLAMQIGGSVNAP</sequence>
<protein>
    <recommendedName>
        <fullName evidence="3">Fungal lipase-like domain-containing protein</fullName>
    </recommendedName>
</protein>
<dbReference type="AlphaFoldDB" id="A0A1E5KXD8"/>
<dbReference type="Proteomes" id="UP000095256">
    <property type="component" value="Unassembled WGS sequence"/>
</dbReference>
<name>A0A1E5KXD8_9ENTE</name>
<reference evidence="1 2" key="1">
    <citation type="submission" date="2016-09" db="EMBL/GenBank/DDBJ databases">
        <authorList>
            <person name="Capua I."/>
            <person name="De Benedictis P."/>
            <person name="Joannis T."/>
            <person name="Lombin L.H."/>
            <person name="Cattoli G."/>
        </authorList>
    </citation>
    <scope>NUCLEOTIDE SEQUENCE [LARGE SCALE GENOMIC DNA]</scope>
    <source>
        <strain evidence="1 2">LMG 25899</strain>
    </source>
</reference>
<organism evidence="1 2">
    <name type="scientific">Enterococcus rivorum</name>
    <dbReference type="NCBI Taxonomy" id="762845"/>
    <lineage>
        <taxon>Bacteria</taxon>
        <taxon>Bacillati</taxon>
        <taxon>Bacillota</taxon>
        <taxon>Bacilli</taxon>
        <taxon>Lactobacillales</taxon>
        <taxon>Enterococcaceae</taxon>
        <taxon>Enterococcus</taxon>
    </lineage>
</organism>
<dbReference type="InterPro" id="IPR029058">
    <property type="entry name" value="AB_hydrolase_fold"/>
</dbReference>
<accession>A0A1E5KXD8</accession>
<gene>
    <name evidence="1" type="ORF">BCR26_13260</name>
</gene>
<dbReference type="RefSeq" id="WP_069698531.1">
    <property type="nucleotide sequence ID" value="NZ_JAGGMA010000028.1"/>
</dbReference>
<dbReference type="EMBL" id="MIEK01000021">
    <property type="protein sequence ID" value="OEH82534.1"/>
    <property type="molecule type" value="Genomic_DNA"/>
</dbReference>